<dbReference type="Pfam" id="PF02010">
    <property type="entry name" value="REJ"/>
    <property type="match status" value="1"/>
</dbReference>
<reference evidence="12" key="1">
    <citation type="journal article" date="2015" name="Elife">
        <title>Stem cells and fluid flow drive cyst formation in an invertebrate excretory organ.</title>
        <authorList>
            <person name="Thi-Kim Vu H."/>
            <person name="Rink J.C."/>
            <person name="McKinney S.A."/>
            <person name="McClain M."/>
            <person name="Lakshmanaperumal N."/>
            <person name="Alexander R."/>
            <person name="Sanchez Alvarado A."/>
        </authorList>
    </citation>
    <scope>NUCLEOTIDE SEQUENCE</scope>
</reference>
<comment type="similarity">
    <text evidence="2">Belongs to the polycystin family.</text>
</comment>
<feature type="signal peptide" evidence="9">
    <location>
        <begin position="1"/>
        <end position="19"/>
    </location>
</feature>
<dbReference type="Gene3D" id="2.60.40.10">
    <property type="entry name" value="Immunoglobulins"/>
    <property type="match status" value="2"/>
</dbReference>
<dbReference type="InterPro" id="IPR000203">
    <property type="entry name" value="GPS"/>
</dbReference>
<dbReference type="InterPro" id="IPR022409">
    <property type="entry name" value="PKD/Chitinase_dom"/>
</dbReference>
<evidence type="ECO:0000259" key="10">
    <source>
        <dbReference type="PROSITE" id="PS50093"/>
    </source>
</evidence>
<name>A0A0H3YJQ5_SCHMD</name>
<dbReference type="PROSITE" id="PS50095">
    <property type="entry name" value="PLAT"/>
    <property type="match status" value="1"/>
</dbReference>
<dbReference type="PANTHER" id="PTHR46730:SF1">
    <property type="entry name" value="PLAT DOMAIN-CONTAINING PROTEIN"/>
    <property type="match status" value="1"/>
</dbReference>
<dbReference type="FunFam" id="2.60.60.20:FF:000022">
    <property type="entry name" value="Uncharacterized protein"/>
    <property type="match status" value="1"/>
</dbReference>
<feature type="domain" description="PKD" evidence="10">
    <location>
        <begin position="519"/>
        <end position="561"/>
    </location>
</feature>
<dbReference type="SMART" id="SM00308">
    <property type="entry name" value="LH2"/>
    <property type="match status" value="1"/>
</dbReference>
<dbReference type="InterPro" id="IPR042060">
    <property type="entry name" value="PLAT_polycystin1"/>
</dbReference>
<dbReference type="OrthoDB" id="444119at2759"/>
<dbReference type="InterPro" id="IPR035986">
    <property type="entry name" value="PKD_dom_sf"/>
</dbReference>
<dbReference type="Gene3D" id="2.60.60.20">
    <property type="entry name" value="PLAT/LH2 domain"/>
    <property type="match status" value="1"/>
</dbReference>
<evidence type="ECO:0000256" key="5">
    <source>
        <dbReference type="ARBA" id="ARBA00022989"/>
    </source>
</evidence>
<feature type="transmembrane region" description="Helical" evidence="8">
    <location>
        <begin position="2451"/>
        <end position="2471"/>
    </location>
</feature>
<protein>
    <submittedName>
        <fullName evidence="12">PKD1L-1</fullName>
    </submittedName>
</protein>
<dbReference type="PROSITE" id="PS50093">
    <property type="entry name" value="PKD"/>
    <property type="match status" value="2"/>
</dbReference>
<dbReference type="Pfam" id="PF01825">
    <property type="entry name" value="GPS"/>
    <property type="match status" value="1"/>
</dbReference>
<dbReference type="InterPro" id="IPR002859">
    <property type="entry name" value="PKD/REJ-like"/>
</dbReference>
<keyword evidence="3 8" id="KW-0812">Transmembrane</keyword>
<comment type="subcellular location">
    <subcellularLocation>
        <location evidence="1">Membrane</location>
        <topology evidence="1">Multi-pass membrane protein</topology>
    </subcellularLocation>
</comment>
<evidence type="ECO:0000256" key="6">
    <source>
        <dbReference type="ARBA" id="ARBA00023136"/>
    </source>
</evidence>
<organism evidence="12">
    <name type="scientific">Schmidtea mediterranea</name>
    <name type="common">Freshwater planarian flatworm</name>
    <dbReference type="NCBI Taxonomy" id="79327"/>
    <lineage>
        <taxon>Eukaryota</taxon>
        <taxon>Metazoa</taxon>
        <taxon>Spiralia</taxon>
        <taxon>Lophotrochozoa</taxon>
        <taxon>Platyhelminthes</taxon>
        <taxon>Rhabditophora</taxon>
        <taxon>Seriata</taxon>
        <taxon>Tricladida</taxon>
        <taxon>Continenticola</taxon>
        <taxon>Geoplanoidea</taxon>
        <taxon>Dugesiidae</taxon>
        <taxon>Schmidtea</taxon>
    </lineage>
</organism>
<dbReference type="SUPFAM" id="SSF49299">
    <property type="entry name" value="PKD domain"/>
    <property type="match status" value="3"/>
</dbReference>
<dbReference type="InterPro" id="IPR036392">
    <property type="entry name" value="PLAT/LH2_dom_sf"/>
</dbReference>
<dbReference type="GO" id="GO:0005886">
    <property type="term" value="C:plasma membrane"/>
    <property type="evidence" value="ECO:0007669"/>
    <property type="project" value="TreeGrafter"/>
</dbReference>
<dbReference type="InterPro" id="IPR013783">
    <property type="entry name" value="Ig-like_fold"/>
</dbReference>
<dbReference type="InterPro" id="IPR000601">
    <property type="entry name" value="PKD_dom"/>
</dbReference>
<evidence type="ECO:0000256" key="8">
    <source>
        <dbReference type="SAM" id="Phobius"/>
    </source>
</evidence>
<keyword evidence="9" id="KW-0732">Signal</keyword>
<evidence type="ECO:0000313" key="12">
    <source>
        <dbReference type="EMBL" id="AKN21724.1"/>
    </source>
</evidence>
<keyword evidence="4" id="KW-0677">Repeat</keyword>
<dbReference type="CDD" id="cd00146">
    <property type="entry name" value="PKD"/>
    <property type="match status" value="1"/>
</dbReference>
<dbReference type="InterPro" id="IPR001024">
    <property type="entry name" value="PLAT/LH2_dom"/>
</dbReference>
<dbReference type="PANTHER" id="PTHR46730">
    <property type="entry name" value="POLYCYSTIN-1"/>
    <property type="match status" value="1"/>
</dbReference>
<dbReference type="SMART" id="SM00089">
    <property type="entry name" value="PKD"/>
    <property type="match status" value="4"/>
</dbReference>
<accession>A0A0H3YJQ5</accession>
<evidence type="ECO:0000256" key="3">
    <source>
        <dbReference type="ARBA" id="ARBA00022692"/>
    </source>
</evidence>
<keyword evidence="6 8" id="KW-0472">Membrane</keyword>
<evidence type="ECO:0000256" key="2">
    <source>
        <dbReference type="ARBA" id="ARBA00007200"/>
    </source>
</evidence>
<dbReference type="InterPro" id="IPR046338">
    <property type="entry name" value="GAIN_dom_sf"/>
</dbReference>
<dbReference type="GO" id="GO:0005929">
    <property type="term" value="C:cilium"/>
    <property type="evidence" value="ECO:0007669"/>
    <property type="project" value="UniProtKB-ARBA"/>
</dbReference>
<dbReference type="Pfam" id="PF01477">
    <property type="entry name" value="PLAT"/>
    <property type="match status" value="1"/>
</dbReference>
<comment type="caution">
    <text evidence="7">Lacks conserved residue(s) required for the propagation of feature annotation.</text>
</comment>
<dbReference type="SMART" id="SM00303">
    <property type="entry name" value="GPS"/>
    <property type="match status" value="1"/>
</dbReference>
<evidence type="ECO:0000259" key="11">
    <source>
        <dbReference type="PROSITE" id="PS50095"/>
    </source>
</evidence>
<dbReference type="SUPFAM" id="SSF49723">
    <property type="entry name" value="Lipase/lipooxygenase domain (PLAT/LH2 domain)"/>
    <property type="match status" value="1"/>
</dbReference>
<evidence type="ECO:0000256" key="9">
    <source>
        <dbReference type="SAM" id="SignalP"/>
    </source>
</evidence>
<dbReference type="Gene3D" id="2.60.220.50">
    <property type="match status" value="1"/>
</dbReference>
<gene>
    <name evidence="12" type="primary">PKD1L-1</name>
</gene>
<evidence type="ECO:0000256" key="7">
    <source>
        <dbReference type="PROSITE-ProRule" id="PRU00152"/>
    </source>
</evidence>
<evidence type="ECO:0000256" key="4">
    <source>
        <dbReference type="ARBA" id="ARBA00022737"/>
    </source>
</evidence>
<dbReference type="CDD" id="cd01752">
    <property type="entry name" value="PLAT_polycystin"/>
    <property type="match status" value="1"/>
</dbReference>
<sequence length="2662" mass="294960">MGTIFKLILSILLIHFSRAEWCIKITLDKVVGIGTYNKDQVSLDRTLCTDECYYSGFPFTVVWKNTYCFCANDISAGINVTDFSTCATVDGFYVSASLASSLTVIFQMAMATTKFIASGNLVSMSPNIYYYAPPGPPPSFKYSYHDKAGIWEYSLDSNAIQRVFSISGIYQIRSQVLKPNNQAKISEVSTEIMAYQSVTNLNITCQPIAIVYIAVNCTVSISNGSFITGQIMADGLIIETLTLPDIPWERVGAVPNFFNNDFITGQSVSGIYLINGQYQYNGIITSIEFNAFKTGNIDLLLLKPSCGTYYCIATGSCAATPSCSRTLACGNEYCPLSQSCSAICNNRLLNKENSSSLPSVSYIINQVQLYPISNTGYQIVTLSVPWPVQAGYRLGFHFGNGITDLIAVTSLRSGETPNFFYNSQTVTSGTLIPSTSFTPKYISHQFSAVSVQQRNTKFKLMFNTTGIKNVTVNLQSVDNVVASASSSVIVGLNINDTSFANLGYATTNVSYMFIMNPHTGDQLLYYWDFGDNTTLNSTTRFVNHTFTVAGVYNSSVYVYNTLVSKVQNYLIYVKDAVKINFFNSSGVYNPNVFASFILSMKSGTGFNCTLSGDGIANQTQPSNNLLFGWQWATEGSFNVRIDCYNELTRDYKTLVQVIQANITGLTFVNFGGAAFEQMQLRFSWLTGSNITFLLLVNNISYSLTQNETALTGISQNITISAPGVLIGVIRATNLISDIILVANLTFSQKISNMNLIADKYYTTNGSAFNFYVNMSTGSGVRSVIQYGDGQNNTNINYESPSVYWPGISVPYTYSNVGTYNVTVNCTNIVNSQTSSVVVYVLTGLGTYEIVYNNLFFKKNDLIQLSLNRTSGYPASMTNITINWQNGDITSIPFAAFNESAIYNYVYSANGVYNVTLTLQNPLSTVVKSILLSIIDPIINFRCVNVPANTWNGNQIQLQTLVDQGQNVIYTLNPGDGGALITKNINISTLNTQYNFNYTYNTVGNYTSNIWACNQLGCQNCSNYVQIQYKIQSFDFQVQTNGNIEYLKTNLITTISFTGTNFPTALMATFTLSDGSPPSTVYLSLSMMPYNFVKNLSVVGFGNILVKLENLANSVNISATYGSFEKFSNFNVSLTWGPTRALGFGANFNTFPLNNPVYFRPSAQAKGTVVGYTFLYAPIKNLSAIFQCNATLVNGEFSYTFSTMGDFNVSFKVYNPIDQAFIENTLTIGSSIQNTQISTRPLTLMPNYFGYISIQWSVISTESCICVDFANNTKLIYGAMSGCSNCSGYLFANRKPSNNLLEILVRFSTEGDYNIKVFIYNDYESAFANRTIPVTYAQCAPPVVSMTYTQFQNPMTPQKDIRSSQIIVSAVVLDLPCILTKNNMKLWSATLMDPIYLTPIKAVDMSIIPTSNNTQLIIPPRFLNYGLYKLTFSVTMDKNVTIYTFQSSNFTYLFIDKSPIIVGLSSGGISLIVNGIDQNICFTPLQYSQDPDLNVQDFSKWIWTWTCQKTTESENLTNYVYPKPIGYSFTTPKTGCFGDGPGVVNFTSSPCFWGGNLEINGTYQLGLVGMSSDNRTGSAKIIITVVKGIPPDITVQCLRPLMCKINNVGAFAFNEVVFNPSDALLLSATCYGNGTICGQGLWNLILLNETTQIWTPLDSSIANLYIKGVYSMQISLLPSFFSFYNTIKRFQICYNSINLTPNGKSCIQFYIFPLPSGIICTLDKTTVQQTDTVCVNCTFQPNYQYRMYVNVTNECSTLGFNSTGQFCSIIPYQTVNQTYIVRVTNENGGFIDVIAGIIMVTQLQLVDLTKILTNVINGTDQTLTVAIAKGDFKEMSQVYLKYVSVLTASNQITIRNLFQPLTNNSKENLGGTGYMTTSVNSSTMTIESLPKDIRAKYEIDRDQKSTVINSMTAGLYTMVPGDIQSLHLISSVVNAIGESSDCVNRQSQWQLSTKLASLADNFKELQKTAPRDDVLTIATNLLSANYRSDAAANIQIDNGILRDIKFSKDTYLDYDTNLESGGKNYLNVDDPSAAAYSLTLETNSNFQSKIAFGVGSNSLYTIQTISKVLRDITVLNDVPTDLLTSQMQYYSIKTQINDLSNKAFTKGRSTIILPDICAALNSPPGSCSDPNNPIGLEIIATPNNVRAYAQNPNKNGLPIPMNSDFVSLSLFLGRQISEKPVQPNGNNNFTIFISRDPVFAVPDFNFTEPDPQIQPPKSIPGTGTIFTGPQCFEQKLVVYQFKLIGSDQSVHFQIKSNFSTKCTQYLIVGRLGQPPVLGANPDGSVDSVNFTFWGMIPTHTKYCNLIPSSDMPDPFTFFVDNSMFKQSKISTKSSMPDYSKTLDTLYFGVRELTPAEYDLYTRSNRPPVPYTISAQINNTFRVRIFSTGCYFNSNNFQGGWGTAGCVVGPLTTTKVTQCICNHLTSFASGWIVAPNTIDFDYVFSNFDFTKNLTLFVTEIVVALVFIAIFIWARRMDIKDIEKVGVTPLPSNDANDMYLYEVTIDTSIRANAGTSSNVYFILSGEQDETDPRHLVDNKRPILKRGNVDRFLLAVPRSLGILQYIRLWHDNSGKGKNASWYCNYFGVTDLQTKEKFHFLVNSWFAVEENDGQIDRLIAVASVDELLHFEEVFSRKMKLNLSEDHLWLSIMARPPESRFTRVERVA</sequence>
<keyword evidence="5 8" id="KW-1133">Transmembrane helix</keyword>
<feature type="chain" id="PRO_5005204121" evidence="9">
    <location>
        <begin position="20"/>
        <end position="2662"/>
    </location>
</feature>
<feature type="domain" description="PLAT" evidence="11">
    <location>
        <begin position="2496"/>
        <end position="2615"/>
    </location>
</feature>
<dbReference type="EMBL" id="KT163774">
    <property type="protein sequence ID" value="AKN21724.1"/>
    <property type="molecule type" value="mRNA"/>
</dbReference>
<dbReference type="GO" id="GO:0006816">
    <property type="term" value="P:calcium ion transport"/>
    <property type="evidence" value="ECO:0007669"/>
    <property type="project" value="TreeGrafter"/>
</dbReference>
<evidence type="ECO:0000256" key="1">
    <source>
        <dbReference type="ARBA" id="ARBA00004141"/>
    </source>
</evidence>
<feature type="domain" description="PKD" evidence="10">
    <location>
        <begin position="870"/>
        <end position="923"/>
    </location>
</feature>
<dbReference type="GO" id="GO:0005261">
    <property type="term" value="F:monoatomic cation channel activity"/>
    <property type="evidence" value="ECO:0007669"/>
    <property type="project" value="TreeGrafter"/>
</dbReference>
<proteinExistence type="evidence at transcript level"/>
<dbReference type="Pfam" id="PF00801">
    <property type="entry name" value="PKD"/>
    <property type="match status" value="1"/>
</dbReference>